<comment type="similarity">
    <text evidence="1">Belongs to the helicase family. UvrD subfamily.</text>
</comment>
<evidence type="ECO:0000256" key="10">
    <source>
        <dbReference type="PROSITE-ProRule" id="PRU00560"/>
    </source>
</evidence>
<evidence type="ECO:0000256" key="9">
    <source>
        <dbReference type="ARBA" id="ARBA00048988"/>
    </source>
</evidence>
<keyword evidence="4 10" id="KW-0347">Helicase</keyword>
<evidence type="ECO:0000313" key="13">
    <source>
        <dbReference type="Proteomes" id="UP000198660"/>
    </source>
</evidence>
<keyword evidence="3 10" id="KW-0378">Hydrolase</keyword>
<evidence type="ECO:0000256" key="1">
    <source>
        <dbReference type="ARBA" id="ARBA00009922"/>
    </source>
</evidence>
<name>A0A1I6SEC1_9BACL</name>
<dbReference type="EMBL" id="FPAA01000007">
    <property type="protein sequence ID" value="SFS75190.1"/>
    <property type="molecule type" value="Genomic_DNA"/>
</dbReference>
<feature type="binding site" evidence="10">
    <location>
        <begin position="267"/>
        <end position="274"/>
    </location>
    <ligand>
        <name>ATP</name>
        <dbReference type="ChEBI" id="CHEBI:30616"/>
    </ligand>
</feature>
<dbReference type="Pfam" id="PF13361">
    <property type="entry name" value="UvrD_C"/>
    <property type="match status" value="2"/>
</dbReference>
<evidence type="ECO:0000256" key="8">
    <source>
        <dbReference type="ARBA" id="ARBA00034808"/>
    </source>
</evidence>
<evidence type="ECO:0000256" key="7">
    <source>
        <dbReference type="ARBA" id="ARBA00034617"/>
    </source>
</evidence>
<organism evidence="12 13">
    <name type="scientific">Marininema halotolerans</name>
    <dbReference type="NCBI Taxonomy" id="1155944"/>
    <lineage>
        <taxon>Bacteria</taxon>
        <taxon>Bacillati</taxon>
        <taxon>Bacillota</taxon>
        <taxon>Bacilli</taxon>
        <taxon>Bacillales</taxon>
        <taxon>Thermoactinomycetaceae</taxon>
        <taxon>Marininema</taxon>
    </lineage>
</organism>
<gene>
    <name evidence="12" type="ORF">SAMN05444972_10714</name>
</gene>
<dbReference type="GO" id="GO:0016887">
    <property type="term" value="F:ATP hydrolysis activity"/>
    <property type="evidence" value="ECO:0007669"/>
    <property type="project" value="RHEA"/>
</dbReference>
<dbReference type="PROSITE" id="PS51198">
    <property type="entry name" value="UVRD_HELICASE_ATP_BIND"/>
    <property type="match status" value="1"/>
</dbReference>
<comment type="catalytic activity">
    <reaction evidence="9">
        <text>ATP + H2O = ADP + phosphate + H(+)</text>
        <dbReference type="Rhea" id="RHEA:13065"/>
        <dbReference type="ChEBI" id="CHEBI:15377"/>
        <dbReference type="ChEBI" id="CHEBI:15378"/>
        <dbReference type="ChEBI" id="CHEBI:30616"/>
        <dbReference type="ChEBI" id="CHEBI:43474"/>
        <dbReference type="ChEBI" id="CHEBI:456216"/>
        <dbReference type="EC" id="5.6.2.4"/>
    </reaction>
</comment>
<dbReference type="Gene3D" id="3.30.2310.20">
    <property type="entry name" value="RelE-like"/>
    <property type="match status" value="1"/>
</dbReference>
<evidence type="ECO:0000256" key="2">
    <source>
        <dbReference type="ARBA" id="ARBA00022741"/>
    </source>
</evidence>
<dbReference type="InterPro" id="IPR000212">
    <property type="entry name" value="DNA_helicase_UvrD/REP"/>
</dbReference>
<feature type="domain" description="UvrD-like helicase ATP-binding" evidence="11">
    <location>
        <begin position="246"/>
        <end position="529"/>
    </location>
</feature>
<dbReference type="InterPro" id="IPR014016">
    <property type="entry name" value="UvrD-like_ATP-bd"/>
</dbReference>
<dbReference type="SUPFAM" id="SSF52540">
    <property type="entry name" value="P-loop containing nucleoside triphosphate hydrolases"/>
    <property type="match status" value="1"/>
</dbReference>
<dbReference type="InterPro" id="IPR013986">
    <property type="entry name" value="DExx_box_DNA_helicase_dom_sf"/>
</dbReference>
<dbReference type="EC" id="5.6.2.4" evidence="8"/>
<dbReference type="PANTHER" id="PTHR11070">
    <property type="entry name" value="UVRD / RECB / PCRA DNA HELICASE FAMILY MEMBER"/>
    <property type="match status" value="1"/>
</dbReference>
<evidence type="ECO:0000256" key="3">
    <source>
        <dbReference type="ARBA" id="ARBA00022801"/>
    </source>
</evidence>
<proteinExistence type="inferred from homology"/>
<dbReference type="PANTHER" id="PTHR11070:SF45">
    <property type="entry name" value="DNA 3'-5' HELICASE"/>
    <property type="match status" value="1"/>
</dbReference>
<dbReference type="GO" id="GO:0043138">
    <property type="term" value="F:3'-5' DNA helicase activity"/>
    <property type="evidence" value="ECO:0007669"/>
    <property type="project" value="UniProtKB-EC"/>
</dbReference>
<dbReference type="GO" id="GO:0005524">
    <property type="term" value="F:ATP binding"/>
    <property type="evidence" value="ECO:0007669"/>
    <property type="project" value="UniProtKB-UniRule"/>
</dbReference>
<accession>A0A1I6SEC1</accession>
<dbReference type="InterPro" id="IPR035093">
    <property type="entry name" value="RelE/ParE_toxin_dom_sf"/>
</dbReference>
<keyword evidence="13" id="KW-1185">Reference proteome</keyword>
<sequence length="710" mass="82414">MLKVAMHESFLKSFNKLPSSERKRTEDMIRKLRNNPQNTGLNVEKYKEAMDSRVCSIRTSHSYRAIGLLPDQGKTLLLLWVDHHDEAYRWARKKRFSMNPQSDAISIWSTTEEQIGQPDISQDEKLYTLFSRYTDRELLDIGVSDDLLDKVKSLQSIEDLLRTKELLSEASFAGLQFLTEGDSYDDVYQFVQEYRVDELAFIQRKEQQVENFEQSIRKADKEIVLVTSDEHLQAILDQPLEKWRIFLHPDQQDIVDNHYAGPVRVLGGAGTGKTVVALHRACKLVRNLLMQDEKILITAFNLSLTDTLRKTMQGLCTVEEMKQVDIISIDRLARQIVDKHLPGVVKNVAIDRKKFEYIWLEALSSVGWDRRSLSFVQDEYDQMIQYHGIEIWEEYQHKARKGRGSRISSSDRKKVWQIVENYRREMRKIGWMEYIDVLRLARKWLEAHPNVEIYRSVIVDEVQDFHPEALKLLRALVPNQDNDMLLAGDSHQRIYARHTTFRECGIDIRGQRSKRLSLNYRTTEEIRSHAVQILGDHHYDDLDGGEDKGRKQERSILRGIAPNRVHFSCAEGEFCYVVEQISQLLEQRVSLEEVAILARTNGLAEQISHKLTEAGIFAWMMTNQVTEGKGIMCTTMHRSKGLEFRVVFLIAVNENILPPISVQRMASDEKSREEIDRLERSLLYVAATRARDCVHVTSYGTSSMLWPVKN</sequence>
<dbReference type="RefSeq" id="WP_091837116.1">
    <property type="nucleotide sequence ID" value="NZ_FPAA01000007.1"/>
</dbReference>
<dbReference type="Gene3D" id="3.40.50.300">
    <property type="entry name" value="P-loop containing nucleotide triphosphate hydrolases"/>
    <property type="match status" value="2"/>
</dbReference>
<dbReference type="Gene3D" id="1.10.10.160">
    <property type="match status" value="1"/>
</dbReference>
<dbReference type="OrthoDB" id="9787585at2"/>
<dbReference type="Proteomes" id="UP000198660">
    <property type="component" value="Unassembled WGS sequence"/>
</dbReference>
<reference evidence="13" key="1">
    <citation type="submission" date="2016-10" db="EMBL/GenBank/DDBJ databases">
        <authorList>
            <person name="Varghese N."/>
            <person name="Submissions S."/>
        </authorList>
    </citation>
    <scope>NUCLEOTIDE SEQUENCE [LARGE SCALE GENOMIC DNA]</scope>
    <source>
        <strain evidence="13">DSM 45789</strain>
    </source>
</reference>
<evidence type="ECO:0000313" key="12">
    <source>
        <dbReference type="EMBL" id="SFS75190.1"/>
    </source>
</evidence>
<dbReference type="InterPro" id="IPR027417">
    <property type="entry name" value="P-loop_NTPase"/>
</dbReference>
<dbReference type="InterPro" id="IPR014017">
    <property type="entry name" value="DNA_helicase_UvrD-like_C"/>
</dbReference>
<keyword evidence="2 10" id="KW-0547">Nucleotide-binding</keyword>
<dbReference type="GO" id="GO:0005829">
    <property type="term" value="C:cytosol"/>
    <property type="evidence" value="ECO:0007669"/>
    <property type="project" value="TreeGrafter"/>
</dbReference>
<evidence type="ECO:0000256" key="5">
    <source>
        <dbReference type="ARBA" id="ARBA00022840"/>
    </source>
</evidence>
<dbReference type="SUPFAM" id="SSF143011">
    <property type="entry name" value="RelE-like"/>
    <property type="match status" value="1"/>
</dbReference>
<keyword evidence="5 10" id="KW-0067">ATP-binding</keyword>
<dbReference type="AlphaFoldDB" id="A0A1I6SEC1"/>
<protein>
    <recommendedName>
        <fullName evidence="8">DNA 3'-5' helicase</fullName>
        <ecNumber evidence="8">5.6.2.4</ecNumber>
    </recommendedName>
</protein>
<dbReference type="Pfam" id="PF00580">
    <property type="entry name" value="UvrD-helicase"/>
    <property type="match status" value="1"/>
</dbReference>
<keyword evidence="6" id="KW-0413">Isomerase</keyword>
<evidence type="ECO:0000259" key="11">
    <source>
        <dbReference type="PROSITE" id="PS51198"/>
    </source>
</evidence>
<evidence type="ECO:0000256" key="6">
    <source>
        <dbReference type="ARBA" id="ARBA00023235"/>
    </source>
</evidence>
<dbReference type="GO" id="GO:0000725">
    <property type="term" value="P:recombinational repair"/>
    <property type="evidence" value="ECO:0007669"/>
    <property type="project" value="TreeGrafter"/>
</dbReference>
<comment type="catalytic activity">
    <reaction evidence="7">
        <text>Couples ATP hydrolysis with the unwinding of duplex DNA by translocating in the 3'-5' direction.</text>
        <dbReference type="EC" id="5.6.2.4"/>
    </reaction>
</comment>
<evidence type="ECO:0000256" key="4">
    <source>
        <dbReference type="ARBA" id="ARBA00022806"/>
    </source>
</evidence>
<dbReference type="GO" id="GO:0003677">
    <property type="term" value="F:DNA binding"/>
    <property type="evidence" value="ECO:0007669"/>
    <property type="project" value="InterPro"/>
</dbReference>